<evidence type="ECO:0000256" key="2">
    <source>
        <dbReference type="ARBA" id="ARBA00022679"/>
    </source>
</evidence>
<dbReference type="CDD" id="cd03784">
    <property type="entry name" value="GT1_Gtf-like"/>
    <property type="match status" value="1"/>
</dbReference>
<dbReference type="InterPro" id="IPR002213">
    <property type="entry name" value="UDP_glucos_trans"/>
</dbReference>
<dbReference type="EMBL" id="LT934114">
    <property type="protein sequence ID" value="VAH44817.1"/>
    <property type="molecule type" value="Genomic_DNA"/>
</dbReference>
<evidence type="ECO:0000313" key="6">
    <source>
        <dbReference type="Proteomes" id="UP000324705"/>
    </source>
</evidence>
<comment type="similarity">
    <text evidence="1 3">Belongs to the UDP-glycosyltransferase family.</text>
</comment>
<keyword evidence="6" id="KW-1185">Reference proteome</keyword>
<dbReference type="FunFam" id="3.40.50.2000:FF:000086">
    <property type="entry name" value="Glycosyltransferase"/>
    <property type="match status" value="1"/>
</dbReference>
<reference evidence="5 6" key="1">
    <citation type="submission" date="2017-09" db="EMBL/GenBank/DDBJ databases">
        <authorList>
            <consortium name="International Durum Wheat Genome Sequencing Consortium (IDWGSC)"/>
            <person name="Milanesi L."/>
        </authorList>
    </citation>
    <scope>NUCLEOTIDE SEQUENCE [LARGE SCALE GENOMIC DNA]</scope>
    <source>
        <strain evidence="6">cv. Svevo</strain>
    </source>
</reference>
<dbReference type="InterPro" id="IPR050481">
    <property type="entry name" value="UDP-glycosyltransf_plant"/>
</dbReference>
<dbReference type="Pfam" id="PF00201">
    <property type="entry name" value="UDPGT"/>
    <property type="match status" value="1"/>
</dbReference>
<gene>
    <name evidence="5" type="ORF">TRITD_2Bv1G084000</name>
</gene>
<dbReference type="InterPro" id="IPR035595">
    <property type="entry name" value="UDP_glycos_trans_CS"/>
</dbReference>
<sequence length="404" mass="43195">MTSRPTVVLIPSWGSGHFMSALEAGKRLLATGRGAFTLTVLVMHAPSEAMASEVQGHVRREAASGLDIRFLQLPAVEHPTGCVDPVEFASRTVDVPGLPPVPPSYMPACLVKAKIQSYDWFEYHGRRFMEARGVIVNTSVELEGSILAAIADGRCVPGHPAPALHAIGPVIWFGSTDDEQPHECVRWLDAQPPASVVFLCFGSMGSLDAAQVREVAVGLERSGHRFLWVLRGPPVAGTRLPTDANLDEVLPEGFLEATTGRGLVWPAWAPQREILSHAAVGGFVTHCGWNSILESLWSGVPMIPWPLYGEQHLNAFELVAGVGAAVALEMDRRKGFFVEAGELERAVRSLMGGASEEGRKARRTAAETSAACREAVGEGGSSCAALQRLVGEILVLPTEGDDSS</sequence>
<name>A0A9R1PK48_TRITD</name>
<keyword evidence="3" id="KW-0328">Glycosyltransferase</keyword>
<evidence type="ECO:0000256" key="4">
    <source>
        <dbReference type="RuleBase" id="RU362057"/>
    </source>
</evidence>
<evidence type="ECO:0000256" key="3">
    <source>
        <dbReference type="RuleBase" id="RU003718"/>
    </source>
</evidence>
<dbReference type="PANTHER" id="PTHR48048:SF67">
    <property type="entry name" value="GLYCOSYLTRANSFERASE"/>
    <property type="match status" value="1"/>
</dbReference>
<dbReference type="SUPFAM" id="SSF53756">
    <property type="entry name" value="UDP-Glycosyltransferase/glycogen phosphorylase"/>
    <property type="match status" value="1"/>
</dbReference>
<organism evidence="5 6">
    <name type="scientific">Triticum turgidum subsp. durum</name>
    <name type="common">Durum wheat</name>
    <name type="synonym">Triticum durum</name>
    <dbReference type="NCBI Taxonomy" id="4567"/>
    <lineage>
        <taxon>Eukaryota</taxon>
        <taxon>Viridiplantae</taxon>
        <taxon>Streptophyta</taxon>
        <taxon>Embryophyta</taxon>
        <taxon>Tracheophyta</taxon>
        <taxon>Spermatophyta</taxon>
        <taxon>Magnoliopsida</taxon>
        <taxon>Liliopsida</taxon>
        <taxon>Poales</taxon>
        <taxon>Poaceae</taxon>
        <taxon>BOP clade</taxon>
        <taxon>Pooideae</taxon>
        <taxon>Triticodae</taxon>
        <taxon>Triticeae</taxon>
        <taxon>Triticinae</taxon>
        <taxon>Triticum</taxon>
    </lineage>
</organism>
<evidence type="ECO:0000256" key="1">
    <source>
        <dbReference type="ARBA" id="ARBA00009995"/>
    </source>
</evidence>
<dbReference type="GO" id="GO:0035251">
    <property type="term" value="F:UDP-glucosyltransferase activity"/>
    <property type="evidence" value="ECO:0007669"/>
    <property type="project" value="InterPro"/>
</dbReference>
<dbReference type="Gene3D" id="3.40.50.2000">
    <property type="entry name" value="Glycogen Phosphorylase B"/>
    <property type="match status" value="2"/>
</dbReference>
<protein>
    <recommendedName>
        <fullName evidence="4">Glycosyltransferase</fullName>
        <ecNumber evidence="4">2.4.1.-</ecNumber>
    </recommendedName>
</protein>
<dbReference type="EC" id="2.4.1.-" evidence="4"/>
<evidence type="ECO:0000313" key="5">
    <source>
        <dbReference type="EMBL" id="VAH44817.1"/>
    </source>
</evidence>
<keyword evidence="2 3" id="KW-0808">Transferase</keyword>
<dbReference type="Gramene" id="TRITD2Bv1G084000.2">
    <property type="protein sequence ID" value="TRITD2Bv1G084000.2"/>
    <property type="gene ID" value="TRITD2Bv1G084000"/>
</dbReference>
<dbReference type="Proteomes" id="UP000324705">
    <property type="component" value="Chromosome 2B"/>
</dbReference>
<proteinExistence type="inferred from homology"/>
<dbReference type="PANTHER" id="PTHR48048">
    <property type="entry name" value="GLYCOSYLTRANSFERASE"/>
    <property type="match status" value="1"/>
</dbReference>
<accession>A0A9R1PK48</accession>
<dbReference type="AlphaFoldDB" id="A0A9R1PK48"/>
<dbReference type="PROSITE" id="PS00375">
    <property type="entry name" value="UDPGT"/>
    <property type="match status" value="1"/>
</dbReference>